<dbReference type="InterPro" id="IPR052806">
    <property type="entry name" value="Fasciclin-like_AGP"/>
</dbReference>
<dbReference type="EMBL" id="BPVZ01000059">
    <property type="protein sequence ID" value="GKV22294.1"/>
    <property type="molecule type" value="Genomic_DNA"/>
</dbReference>
<evidence type="ECO:0000313" key="2">
    <source>
        <dbReference type="EMBL" id="GKV22294.1"/>
    </source>
</evidence>
<accession>A0AAV5KCN7</accession>
<name>A0AAV5KCN7_9ROSI</name>
<proteinExistence type="predicted"/>
<keyword evidence="1" id="KW-0732">Signal</keyword>
<organism evidence="2 3">
    <name type="scientific">Rubroshorea leprosula</name>
    <dbReference type="NCBI Taxonomy" id="152421"/>
    <lineage>
        <taxon>Eukaryota</taxon>
        <taxon>Viridiplantae</taxon>
        <taxon>Streptophyta</taxon>
        <taxon>Embryophyta</taxon>
        <taxon>Tracheophyta</taxon>
        <taxon>Spermatophyta</taxon>
        <taxon>Magnoliopsida</taxon>
        <taxon>eudicotyledons</taxon>
        <taxon>Gunneridae</taxon>
        <taxon>Pentapetalae</taxon>
        <taxon>rosids</taxon>
        <taxon>malvids</taxon>
        <taxon>Malvales</taxon>
        <taxon>Dipterocarpaceae</taxon>
        <taxon>Rubroshorea</taxon>
    </lineage>
</organism>
<dbReference type="PANTHER" id="PTHR33985">
    <property type="entry name" value="OS02G0491300 PROTEIN-RELATED"/>
    <property type="match status" value="1"/>
</dbReference>
<feature type="chain" id="PRO_5043562799" evidence="1">
    <location>
        <begin position="24"/>
        <end position="193"/>
    </location>
</feature>
<feature type="signal peptide" evidence="1">
    <location>
        <begin position="1"/>
        <end position="23"/>
    </location>
</feature>
<sequence length="193" mass="21930">MASTNSVFCSLLILSLLIHGQHAFLTKTAARNPPLTKERVEKISKALSDAGFHIMSLILKHQLPYLIPCSRNNTITIFVPQDQYVGFGPSINLLYQVVPSLIANGEDFKVESFEEELWRSKYGGEFRLFKVPTCHQGHKIWATRYSDGYRINLSKVTHWGIYNDGHVIIHGVVHFFSLDKEKPFHGFPFSGLL</sequence>
<evidence type="ECO:0000256" key="1">
    <source>
        <dbReference type="SAM" id="SignalP"/>
    </source>
</evidence>
<dbReference type="Proteomes" id="UP001054252">
    <property type="component" value="Unassembled WGS sequence"/>
</dbReference>
<keyword evidence="3" id="KW-1185">Reference proteome</keyword>
<dbReference type="PANTHER" id="PTHR33985:SF29">
    <property type="entry name" value="FAS1 DOMAIN-CONTAINING PROTEIN"/>
    <property type="match status" value="1"/>
</dbReference>
<dbReference type="AlphaFoldDB" id="A0AAV5KCN7"/>
<reference evidence="2 3" key="1">
    <citation type="journal article" date="2021" name="Commun. Biol.">
        <title>The genome of Shorea leprosula (Dipterocarpaceae) highlights the ecological relevance of drought in aseasonal tropical rainforests.</title>
        <authorList>
            <person name="Ng K.K.S."/>
            <person name="Kobayashi M.J."/>
            <person name="Fawcett J.A."/>
            <person name="Hatakeyama M."/>
            <person name="Paape T."/>
            <person name="Ng C.H."/>
            <person name="Ang C.C."/>
            <person name="Tnah L.H."/>
            <person name="Lee C.T."/>
            <person name="Nishiyama T."/>
            <person name="Sese J."/>
            <person name="O'Brien M.J."/>
            <person name="Copetti D."/>
            <person name="Mohd Noor M.I."/>
            <person name="Ong R.C."/>
            <person name="Putra M."/>
            <person name="Sireger I.Z."/>
            <person name="Indrioko S."/>
            <person name="Kosugi Y."/>
            <person name="Izuno A."/>
            <person name="Isagi Y."/>
            <person name="Lee S.L."/>
            <person name="Shimizu K.K."/>
        </authorList>
    </citation>
    <scope>NUCLEOTIDE SEQUENCE [LARGE SCALE GENOMIC DNA]</scope>
    <source>
        <strain evidence="2">214</strain>
    </source>
</reference>
<evidence type="ECO:0000313" key="3">
    <source>
        <dbReference type="Proteomes" id="UP001054252"/>
    </source>
</evidence>
<protein>
    <submittedName>
        <fullName evidence="2">Uncharacterized protein</fullName>
    </submittedName>
</protein>
<gene>
    <name evidence="2" type="ORF">SLEP1_g32176</name>
</gene>
<comment type="caution">
    <text evidence="2">The sequence shown here is derived from an EMBL/GenBank/DDBJ whole genome shotgun (WGS) entry which is preliminary data.</text>
</comment>